<dbReference type="Gene3D" id="3.30.565.10">
    <property type="entry name" value="Histidine kinase-like ATPase, C-terminal domain"/>
    <property type="match status" value="1"/>
</dbReference>
<dbReference type="NCBIfam" id="NF047352">
    <property type="entry name" value="P_loop_sacsin"/>
    <property type="match status" value="1"/>
</dbReference>
<name>A0A1I0R2Y8_9EURY</name>
<dbReference type="STRING" id="355548.SAMN04487945_3060"/>
<sequence length="2195" mass="243879">MGKDRTGYRFRVSVSGSGSPKQTVAELCRTEHQDLLGALTNESRWSKEADLGVGNQVVASTHESRTVLELIQNSRDAIRDESDDDGRVAVIVGPESLLIANTGRPFELHDDDVFEAVTGLGRSEKLDNSDSIGEKGVGLKSLLQLSERFSVHSVVGDDQLSAQFSRYHAGQMLLAGYDHYLKTDLRNELDVESSVIESYQSILDDILDEEAWSRLPSTPDIDTIAERESTEEQAPPAPSEFLTDLPRLSLFRYPFLISTDHEESDATGRLVDALLKTGQSSSSTATPENKWLEDHADTYQTVVRLDYDDPEWTGLLDSVQNALAESGRDIVDAFETNRRSANVGGLSSDKTPQAQFWDECTDLSASTLVLLGELDEIDFLKLEGDDTEETGSLEISDRREVTIETDSTYQSSIGDDPELSRIPHTVTEETTTTAGTTTHEREFLRYSQTLTPEVHQWLTDEDRDIDAESATIDILLEQPRPEAADWEPTPEPLHLYYPISDASTPFPFVIHAPFEVSFDRQHLATAKKNQTLLKELPTLIATVSEDLIQSDEATHAPPSGYRSWMPWLVAPVDVAETDAETSLANGIADTLSRLQDTAIVPTDSQEPLQPTATLLDPTRLEAFEALRGRDAAPPIPAAEVIANGKAWKADLPESGPSDQSQFNGFLSQIGLTTIIETIAADASEDDLVTVLCDFWKRASTTTPDGGFDAWHVTVEQPTHAELYFEAIAEALAGHGADADDDDENDAEVDAATRLGRHGVPLLPAEKHKEGTSTTESEEATVTRLVRARPSEGQSDDGSRQRSERIVFRRQEPGESQQSMAELPTPPQQLPVYIIPYQNEWVGPLKRHNRRWGTRDLEGQAAFYRRVGAEAGGFSGDENGDPDVVGYLADLYKQSTAGQTAEWVTPQPFHNKQFDDVEEVFAYDTLTGTPTDYDAFLERRYVQTIPLPTDDGNQLPAERLVFGPEWAERFSAVADSLASENGVEYPFAGTDDGEAEPAAKFRRWAAAIECRQDFEPTDTPTLAPPSDEQWEAIHAQMDLSEAERKRWELYFLLHLGVQVGPHIDWGWLFPGRGTDDRRTGALSLSEVQSLADADPEFEANPPISPSEDLLERYQTISWRSEHHPAFSAGHSGSCQKDWLDCDIEEWEYNKDLAIPTWWHLTELNPDADRGHREAVRDATALIWPELTATITDTAWYCDGTHYSHQPNTHDATIPALGVVQLQDAALWPVTEPDTDDDPAEPPGGLMPEDLHTARPLITADEQRGAASYLPRLDLDEIIASIESRFDSDGELPSVDIASLPRMLGARPLDGLTPAQAADRLNEFLANRAVADTHRTYDHQALSAMESSWDSQSNTVPTYGLLRRLTATSQVSRKLTDEEPKRQWIRRDIWHTGVRLPVRWADDSLILHVEEDIPQVEEPELRIYTQQIPQHAREQFANDESIAIVERPSREARAIAYLLGGAPDGPIPPFGIQTETEQPDLGVPEDESEPTAQEQDAIEDLKSTLEPRIIYLLAAYDADVSEPDHRAVYNQLNAIINNPIGIIENPEGTSSRRSTQWSPPTTAEEKPNQIAIYRSAIDEHSDDSTQIPLYLVADGLAQVIDQYSLRDVFENILIKPDYALDYDYAEQKENVRKELSELREQRFKLVQAALRTLLSNIDETASPPELHIDPDDDVESTLEKMANAPNGTEDTVVNAWVGAFTTAGLAEPVTRYCIAAAATEEFYARLQHVATALQNASELHRDDLRDHQVWDELDSWPTNSDVESLRKYLTAVAKIDAFWATYTDSESDAETAFALAVETAANPTAPPAPLTPVIEGIPAGDRVATALRDRLLIELPKQSDGPIPESIITTVAEWHATRHDTFAASLSEDDDTSKLLKAFTTALENPTESLATVIDALNRYREDTGGGGGTTSHAKRRELTMQWVSASDAELDDAVNSSLTLEDAPEDGGAPSIGSTSSSTPTSNAEIADDRGREAELLCLARTWNQFRTQDQSTREQILEELTRWRSADIWRMKPVEAIADIETDEPAIVGERPEVVLRQATIPDESAYRTAFRLLFDVSDERGPGFDYIDPFAGTDEKANSDWRPEHMRRVEVKAVTPDRATNGRVKLTGNEFRMARRRGPDPLAGELPKQIRESTDRYLLRLVSLPRAWRSNSANGITVRDIQDFIDYGKFEEDDEPLWEKLRGGEFYVSFGSGD</sequence>
<evidence type="ECO:0000313" key="3">
    <source>
        <dbReference type="Proteomes" id="UP000198518"/>
    </source>
</evidence>
<reference evidence="2 3" key="1">
    <citation type="submission" date="2016-10" db="EMBL/GenBank/DDBJ databases">
        <authorList>
            <person name="de Groot N.N."/>
        </authorList>
    </citation>
    <scope>NUCLEOTIDE SEQUENCE [LARGE SCALE GENOMIC DNA]</scope>
    <source>
        <strain evidence="2 3">CGMCC 1.5337</strain>
    </source>
</reference>
<feature type="region of interest" description="Disordered" evidence="1">
    <location>
        <begin position="1543"/>
        <end position="1563"/>
    </location>
</feature>
<protein>
    <submittedName>
        <fullName evidence="2">Uncharacterized protein</fullName>
    </submittedName>
</protein>
<feature type="region of interest" description="Disordered" evidence="1">
    <location>
        <begin position="754"/>
        <end position="804"/>
    </location>
</feature>
<feature type="region of interest" description="Disordered" evidence="1">
    <location>
        <begin position="1468"/>
        <end position="1493"/>
    </location>
</feature>
<dbReference type="EMBL" id="FOJA01000002">
    <property type="protein sequence ID" value="SEW34706.1"/>
    <property type="molecule type" value="Genomic_DNA"/>
</dbReference>
<dbReference type="Proteomes" id="UP000198518">
    <property type="component" value="Unassembled WGS sequence"/>
</dbReference>
<feature type="compositionally biased region" description="Low complexity" evidence="1">
    <location>
        <begin position="771"/>
        <end position="782"/>
    </location>
</feature>
<dbReference type="InterPro" id="IPR036890">
    <property type="entry name" value="HATPase_C_sf"/>
</dbReference>
<gene>
    <name evidence="2" type="ORF">SAMN04487945_3060</name>
</gene>
<feature type="compositionally biased region" description="Polar residues" evidence="1">
    <location>
        <begin position="1547"/>
        <end position="1559"/>
    </location>
</feature>
<evidence type="ECO:0000313" key="2">
    <source>
        <dbReference type="EMBL" id="SEW34706.1"/>
    </source>
</evidence>
<organism evidence="2 3">
    <name type="scientific">Halobacterium jilantaiense</name>
    <dbReference type="NCBI Taxonomy" id="355548"/>
    <lineage>
        <taxon>Archaea</taxon>
        <taxon>Methanobacteriati</taxon>
        <taxon>Methanobacteriota</taxon>
        <taxon>Stenosarchaea group</taxon>
        <taxon>Halobacteria</taxon>
        <taxon>Halobacteriales</taxon>
        <taxon>Halobacteriaceae</taxon>
        <taxon>Halobacterium</taxon>
    </lineage>
</organism>
<evidence type="ECO:0000256" key="1">
    <source>
        <dbReference type="SAM" id="MobiDB-lite"/>
    </source>
</evidence>
<proteinExistence type="predicted"/>
<keyword evidence="3" id="KW-1185">Reference proteome</keyword>
<dbReference type="SUPFAM" id="SSF55874">
    <property type="entry name" value="ATPase domain of HSP90 chaperone/DNA topoisomerase II/histidine kinase"/>
    <property type="match status" value="1"/>
</dbReference>
<feature type="compositionally biased region" description="Low complexity" evidence="1">
    <location>
        <begin position="1946"/>
        <end position="1961"/>
    </location>
</feature>
<feature type="region of interest" description="Disordered" evidence="1">
    <location>
        <begin position="1938"/>
        <end position="1966"/>
    </location>
</feature>
<accession>A0A1I0R2Y8</accession>